<dbReference type="PROSITE" id="PS00375">
    <property type="entry name" value="UDPGT"/>
    <property type="match status" value="1"/>
</dbReference>
<dbReference type="EC" id="2.4.1.17" evidence="5"/>
<evidence type="ECO:0000313" key="6">
    <source>
        <dbReference type="EMBL" id="SPP81461.1"/>
    </source>
</evidence>
<dbReference type="FunFam" id="3.40.50.2000:FF:000021">
    <property type="entry name" value="UDP-glucuronosyltransferase"/>
    <property type="match status" value="1"/>
</dbReference>
<gene>
    <name evidence="6" type="ORF">DGUA_6G013089</name>
</gene>
<dbReference type="AlphaFoldDB" id="A0A3B0K8W1"/>
<comment type="catalytic activity">
    <reaction evidence="5">
        <text>glucuronate acceptor + UDP-alpha-D-glucuronate = acceptor beta-D-glucuronoside + UDP + H(+)</text>
        <dbReference type="Rhea" id="RHEA:21032"/>
        <dbReference type="ChEBI" id="CHEBI:15378"/>
        <dbReference type="ChEBI" id="CHEBI:58052"/>
        <dbReference type="ChEBI" id="CHEBI:58223"/>
        <dbReference type="ChEBI" id="CHEBI:132367"/>
        <dbReference type="ChEBI" id="CHEBI:132368"/>
        <dbReference type="EC" id="2.4.1.17"/>
    </reaction>
</comment>
<keyword evidence="5" id="KW-0472">Membrane</keyword>
<dbReference type="InterPro" id="IPR002213">
    <property type="entry name" value="UDP_glucos_trans"/>
</dbReference>
<dbReference type="PANTHER" id="PTHR48043">
    <property type="entry name" value="EG:EG0003.4 PROTEIN-RELATED"/>
    <property type="match status" value="1"/>
</dbReference>
<dbReference type="SUPFAM" id="SSF53756">
    <property type="entry name" value="UDP-Glycosyltransferase/glycogen phosphorylase"/>
    <property type="match status" value="1"/>
</dbReference>
<protein>
    <recommendedName>
        <fullName evidence="5">UDP-glucuronosyltransferase</fullName>
        <ecNumber evidence="5">2.4.1.17</ecNumber>
    </recommendedName>
</protein>
<feature type="signal peptide" evidence="5">
    <location>
        <begin position="1"/>
        <end position="24"/>
    </location>
</feature>
<keyword evidence="5" id="KW-1133">Transmembrane helix</keyword>
<proteinExistence type="inferred from homology"/>
<evidence type="ECO:0000256" key="5">
    <source>
        <dbReference type="RuleBase" id="RU362059"/>
    </source>
</evidence>
<dbReference type="STRING" id="7266.A0A3B0K8W1"/>
<dbReference type="Gene3D" id="3.40.50.2000">
    <property type="entry name" value="Glycogen Phosphorylase B"/>
    <property type="match status" value="2"/>
</dbReference>
<keyword evidence="2 4" id="KW-0328">Glycosyltransferase</keyword>
<dbReference type="GO" id="GO:0016020">
    <property type="term" value="C:membrane"/>
    <property type="evidence" value="ECO:0007669"/>
    <property type="project" value="UniProtKB-SubCell"/>
</dbReference>
<accession>A0A3B0K8W1</accession>
<comment type="subcellular location">
    <subcellularLocation>
        <location evidence="5">Membrane</location>
        <topology evidence="5">Single-pass membrane protein</topology>
    </subcellularLocation>
</comment>
<dbReference type="OMA" id="SNHHMIS"/>
<evidence type="ECO:0000256" key="2">
    <source>
        <dbReference type="ARBA" id="ARBA00022676"/>
    </source>
</evidence>
<dbReference type="CDD" id="cd03784">
    <property type="entry name" value="GT1_Gtf-like"/>
    <property type="match status" value="1"/>
</dbReference>
<reference evidence="7" key="1">
    <citation type="submission" date="2018-01" db="EMBL/GenBank/DDBJ databases">
        <authorList>
            <person name="Alioto T."/>
            <person name="Alioto T."/>
        </authorList>
    </citation>
    <scope>NUCLEOTIDE SEQUENCE [LARGE SCALE GENOMIC DNA]</scope>
</reference>
<keyword evidence="5" id="KW-0812">Transmembrane</keyword>
<feature type="chain" id="PRO_5017098626" description="UDP-glucuronosyltransferase" evidence="5">
    <location>
        <begin position="25"/>
        <end position="500"/>
    </location>
</feature>
<dbReference type="GO" id="GO:0015020">
    <property type="term" value="F:glucuronosyltransferase activity"/>
    <property type="evidence" value="ECO:0007669"/>
    <property type="project" value="UniProtKB-EC"/>
</dbReference>
<dbReference type="Proteomes" id="UP000268350">
    <property type="component" value="Unassembled WGS sequence"/>
</dbReference>
<feature type="transmembrane region" description="Helical" evidence="5">
    <location>
        <begin position="476"/>
        <end position="494"/>
    </location>
</feature>
<dbReference type="PANTHER" id="PTHR48043:SF145">
    <property type="entry name" value="FI06409P-RELATED"/>
    <property type="match status" value="1"/>
</dbReference>
<evidence type="ECO:0000256" key="1">
    <source>
        <dbReference type="ARBA" id="ARBA00009995"/>
    </source>
</evidence>
<dbReference type="InterPro" id="IPR035595">
    <property type="entry name" value="UDP_glycos_trans_CS"/>
</dbReference>
<dbReference type="Pfam" id="PF00201">
    <property type="entry name" value="UDPGT"/>
    <property type="match status" value="1"/>
</dbReference>
<evidence type="ECO:0000256" key="3">
    <source>
        <dbReference type="ARBA" id="ARBA00022679"/>
    </source>
</evidence>
<evidence type="ECO:0000256" key="4">
    <source>
        <dbReference type="RuleBase" id="RU003718"/>
    </source>
</evidence>
<keyword evidence="3 4" id="KW-0808">Transferase</keyword>
<name>A0A3B0K8W1_DROGU</name>
<keyword evidence="7" id="KW-1185">Reference proteome</keyword>
<evidence type="ECO:0000313" key="7">
    <source>
        <dbReference type="Proteomes" id="UP000268350"/>
    </source>
</evidence>
<organism evidence="6 7">
    <name type="scientific">Drosophila guanche</name>
    <name type="common">Fruit fly</name>
    <dbReference type="NCBI Taxonomy" id="7266"/>
    <lineage>
        <taxon>Eukaryota</taxon>
        <taxon>Metazoa</taxon>
        <taxon>Ecdysozoa</taxon>
        <taxon>Arthropoda</taxon>
        <taxon>Hexapoda</taxon>
        <taxon>Insecta</taxon>
        <taxon>Pterygota</taxon>
        <taxon>Neoptera</taxon>
        <taxon>Endopterygota</taxon>
        <taxon>Diptera</taxon>
        <taxon>Brachycera</taxon>
        <taxon>Muscomorpha</taxon>
        <taxon>Ephydroidea</taxon>
        <taxon>Drosophilidae</taxon>
        <taxon>Drosophila</taxon>
        <taxon>Sophophora</taxon>
    </lineage>
</organism>
<sequence>MNRSPVRSILLLMLGICSTAQVESHHILGLFVNVHRSQLLVHMAVARALLQRGHQLTVVTTLPLAEVQLQGNVTHIVVPWEQPVDEVQPGSTSDWLLRLQRMFNRLEQSGDLLDQPAWKDFLKLSPKPHFDLLLLGYHFNDHLLGVAAHFNCPTVIVSTQQPIGFVNSLMGNPEERWYVPQPYDSRQRSGISAWLFGVWEKLMEMVARRVLQKIYSLHFPEPHYPPLETMRRSVVLALNNHHMISEGPIAPLLPSMIDMGGILLEQKLNETLPAIARNRSLIIFSLGTRFSWQRSPGHLVETFTEAFAQFPDYDIYWTYDGPNASEMMSYHSHLKLAKWWPQRHLLGQQQARLFITHGGKGSVTEALYYGVPMLGLPLLGDQRSNLQKMEAKGWGLTLSMQNVSHVELAKAMGRILSDSHYSASISTASHLYRDRPMSASDVATYWLEYVVRHRGAKHLYSPARQLNFVQYHSLDVYALVYGGLLLLIGIFSRINQWGFL</sequence>
<dbReference type="EMBL" id="OUUW01000006">
    <property type="protein sequence ID" value="SPP81461.1"/>
    <property type="molecule type" value="Genomic_DNA"/>
</dbReference>
<dbReference type="InterPro" id="IPR050271">
    <property type="entry name" value="UDP-glycosyltransferase"/>
</dbReference>
<keyword evidence="5" id="KW-0732">Signal</keyword>
<comment type="similarity">
    <text evidence="1 4">Belongs to the UDP-glycosyltransferase family.</text>
</comment>
<dbReference type="OrthoDB" id="5835829at2759"/>